<evidence type="ECO:0000313" key="3">
    <source>
        <dbReference type="EMBL" id="GFH53147.1"/>
    </source>
</evidence>
<dbReference type="GO" id="GO:0016787">
    <property type="term" value="F:hydrolase activity"/>
    <property type="evidence" value="ECO:0007669"/>
    <property type="project" value="UniProtKB-KW"/>
</dbReference>
<dbReference type="SUPFAM" id="SSF52499">
    <property type="entry name" value="Isochorismatase-like hydrolases"/>
    <property type="match status" value="1"/>
</dbReference>
<name>A0AAD3H770_9STRA</name>
<evidence type="ECO:0000256" key="2">
    <source>
        <dbReference type="ARBA" id="ARBA00022801"/>
    </source>
</evidence>
<dbReference type="PANTHER" id="PTHR11080">
    <property type="entry name" value="PYRAZINAMIDASE/NICOTINAMIDASE"/>
    <property type="match status" value="1"/>
</dbReference>
<dbReference type="EMBL" id="BLLK01000046">
    <property type="protein sequence ID" value="GFH53147.1"/>
    <property type="molecule type" value="Genomic_DNA"/>
</dbReference>
<proteinExistence type="inferred from homology"/>
<organism evidence="3 4">
    <name type="scientific">Chaetoceros tenuissimus</name>
    <dbReference type="NCBI Taxonomy" id="426638"/>
    <lineage>
        <taxon>Eukaryota</taxon>
        <taxon>Sar</taxon>
        <taxon>Stramenopiles</taxon>
        <taxon>Ochrophyta</taxon>
        <taxon>Bacillariophyta</taxon>
        <taxon>Coscinodiscophyceae</taxon>
        <taxon>Chaetocerotophycidae</taxon>
        <taxon>Chaetocerotales</taxon>
        <taxon>Chaetocerotaceae</taxon>
        <taxon>Chaetoceros</taxon>
    </lineage>
</organism>
<evidence type="ECO:0008006" key="5">
    <source>
        <dbReference type="Google" id="ProtNLM"/>
    </source>
</evidence>
<protein>
    <recommendedName>
        <fullName evidence="5">Isochorismatase-like domain-containing protein</fullName>
    </recommendedName>
</protein>
<reference evidence="3 4" key="1">
    <citation type="journal article" date="2021" name="Sci. Rep.">
        <title>The genome of the diatom Chaetoceros tenuissimus carries an ancient integrated fragment of an extant virus.</title>
        <authorList>
            <person name="Hongo Y."/>
            <person name="Kimura K."/>
            <person name="Takaki Y."/>
            <person name="Yoshida Y."/>
            <person name="Baba S."/>
            <person name="Kobayashi G."/>
            <person name="Nagasaki K."/>
            <person name="Hano T."/>
            <person name="Tomaru Y."/>
        </authorList>
    </citation>
    <scope>NUCLEOTIDE SEQUENCE [LARGE SCALE GENOMIC DNA]</scope>
    <source>
        <strain evidence="3 4">NIES-3715</strain>
    </source>
</reference>
<comment type="caution">
    <text evidence="3">The sequence shown here is derived from an EMBL/GenBank/DDBJ whole genome shotgun (WGS) entry which is preliminary data.</text>
</comment>
<evidence type="ECO:0000313" key="4">
    <source>
        <dbReference type="Proteomes" id="UP001054902"/>
    </source>
</evidence>
<dbReference type="InterPro" id="IPR052347">
    <property type="entry name" value="Isochorismatase_Nicotinamidase"/>
</dbReference>
<gene>
    <name evidence="3" type="ORF">CTEN210_09623</name>
</gene>
<dbReference type="Gene3D" id="3.40.50.850">
    <property type="entry name" value="Isochorismatase-like"/>
    <property type="match status" value="1"/>
</dbReference>
<dbReference type="PANTHER" id="PTHR11080:SF2">
    <property type="entry name" value="LD05707P"/>
    <property type="match status" value="1"/>
</dbReference>
<sequence length="298" mass="33055">MNQENETGVTLLIIDAQNDFHPSLEGVRPMGSLAVSGANEDAQRIANFIEKSLQDDNDFTIDRIVATLDSHQKLHIAHPKFWTDAKGNNPSPFTLIKSDDVKDGTWIPRGDLKLPRGTLEAKYYAKNEQESFNLVEYCTWYGKRLEGSKIPLCIWPEHCLIGSEGHGIVKEIRSAIDKWSEKTGKSPEFIQKGENLLTEMYSVMKAEVPITEETSFNQKLFLSLNESSAIYVCGQALSHCVNYSVMDILGQMNATDCSKVHILKDCCSSVTGFEKQGADFLVNATGKGAAIVEDSSKI</sequence>
<comment type="similarity">
    <text evidence="1">Belongs to the isochorismatase family.</text>
</comment>
<dbReference type="AlphaFoldDB" id="A0AAD3H770"/>
<keyword evidence="2" id="KW-0378">Hydrolase</keyword>
<dbReference type="Proteomes" id="UP001054902">
    <property type="component" value="Unassembled WGS sequence"/>
</dbReference>
<evidence type="ECO:0000256" key="1">
    <source>
        <dbReference type="ARBA" id="ARBA00006336"/>
    </source>
</evidence>
<accession>A0AAD3H770</accession>
<keyword evidence="4" id="KW-1185">Reference proteome</keyword>
<dbReference type="InterPro" id="IPR036380">
    <property type="entry name" value="Isochorismatase-like_sf"/>
</dbReference>